<evidence type="ECO:0000313" key="2">
    <source>
        <dbReference type="Proteomes" id="UP000092993"/>
    </source>
</evidence>
<protein>
    <submittedName>
        <fullName evidence="1">Uncharacterized protein</fullName>
    </submittedName>
</protein>
<dbReference type="Proteomes" id="UP000092993">
    <property type="component" value="Unassembled WGS sequence"/>
</dbReference>
<dbReference type="AlphaFoldDB" id="A0A1C7MAR1"/>
<gene>
    <name evidence="1" type="ORF">A0H81_06533</name>
</gene>
<accession>A0A1C7MAR1</accession>
<proteinExistence type="predicted"/>
<name>A0A1C7MAR1_GRIFR</name>
<organism evidence="1 2">
    <name type="scientific">Grifola frondosa</name>
    <name type="common">Maitake</name>
    <name type="synonym">Polyporus frondosus</name>
    <dbReference type="NCBI Taxonomy" id="5627"/>
    <lineage>
        <taxon>Eukaryota</taxon>
        <taxon>Fungi</taxon>
        <taxon>Dikarya</taxon>
        <taxon>Basidiomycota</taxon>
        <taxon>Agaricomycotina</taxon>
        <taxon>Agaricomycetes</taxon>
        <taxon>Polyporales</taxon>
        <taxon>Grifolaceae</taxon>
        <taxon>Grifola</taxon>
    </lineage>
</organism>
<comment type="caution">
    <text evidence="1">The sequence shown here is derived from an EMBL/GenBank/DDBJ whole genome shotgun (WGS) entry which is preliminary data.</text>
</comment>
<reference evidence="1 2" key="1">
    <citation type="submission" date="2016-03" db="EMBL/GenBank/DDBJ databases">
        <title>Whole genome sequencing of Grifola frondosa 9006-11.</title>
        <authorList>
            <person name="Min B."/>
            <person name="Park H."/>
            <person name="Kim J.-G."/>
            <person name="Cho H."/>
            <person name="Oh Y.-L."/>
            <person name="Kong W.-S."/>
            <person name="Choi I.-G."/>
        </authorList>
    </citation>
    <scope>NUCLEOTIDE SEQUENCE [LARGE SCALE GENOMIC DNA]</scope>
    <source>
        <strain evidence="1 2">9006-11</strain>
    </source>
</reference>
<sequence>MGVKCRASNHTRSQICDLKKVNSAFHTRLMRMESRSTFNGFCCGSLSVPDPVAILNRSISSSIAKGRVKVKSISTISALRAPR</sequence>
<keyword evidence="2" id="KW-1185">Reference proteome</keyword>
<dbReference type="EMBL" id="LUGG01000006">
    <property type="protein sequence ID" value="OBZ73981.1"/>
    <property type="molecule type" value="Genomic_DNA"/>
</dbReference>
<evidence type="ECO:0000313" key="1">
    <source>
        <dbReference type="EMBL" id="OBZ73981.1"/>
    </source>
</evidence>